<keyword evidence="1" id="KW-0812">Transmembrane</keyword>
<dbReference type="RefSeq" id="WP_137101327.1">
    <property type="nucleotide sequence ID" value="NZ_CP039865.1"/>
</dbReference>
<evidence type="ECO:0000313" key="3">
    <source>
        <dbReference type="Proteomes" id="UP000298588"/>
    </source>
</evidence>
<evidence type="ECO:0000313" key="2">
    <source>
        <dbReference type="EMBL" id="QCK87999.1"/>
    </source>
</evidence>
<feature type="transmembrane region" description="Helical" evidence="1">
    <location>
        <begin position="36"/>
        <end position="57"/>
    </location>
</feature>
<accession>A0A4D7QR72</accession>
<evidence type="ECO:0000256" key="1">
    <source>
        <dbReference type="SAM" id="Phobius"/>
    </source>
</evidence>
<dbReference type="EMBL" id="CP039865">
    <property type="protein sequence ID" value="QCK87999.1"/>
    <property type="molecule type" value="Genomic_DNA"/>
</dbReference>
<name>A0A4D7QR72_9HYPH</name>
<keyword evidence="1" id="KW-1133">Transmembrane helix</keyword>
<dbReference type="Proteomes" id="UP000298588">
    <property type="component" value="Chromosome"/>
</dbReference>
<keyword evidence="1" id="KW-0472">Membrane</keyword>
<reference evidence="2 3" key="1">
    <citation type="submission" date="2019-04" db="EMBL/GenBank/DDBJ databases">
        <title>Phreatobacter aquaticus sp. nov.</title>
        <authorList>
            <person name="Choi A."/>
            <person name="Baek K."/>
        </authorList>
    </citation>
    <scope>NUCLEOTIDE SEQUENCE [LARGE SCALE GENOMIC DNA]</scope>
    <source>
        <strain evidence="2 3">NMCR1094</strain>
    </source>
</reference>
<dbReference type="KEGG" id="paqt:E8L99_20700"/>
<dbReference type="AlphaFoldDB" id="A0A4D7QR72"/>
<gene>
    <name evidence="2" type="ORF">E8L99_20700</name>
</gene>
<proteinExistence type="predicted"/>
<evidence type="ECO:0008006" key="4">
    <source>
        <dbReference type="Google" id="ProtNLM"/>
    </source>
</evidence>
<dbReference type="OrthoDB" id="8454943at2"/>
<organism evidence="2 3">
    <name type="scientific">Phreatobacter aquaticus</name>
    <dbReference type="NCBI Taxonomy" id="2570229"/>
    <lineage>
        <taxon>Bacteria</taxon>
        <taxon>Pseudomonadati</taxon>
        <taxon>Pseudomonadota</taxon>
        <taxon>Alphaproteobacteria</taxon>
        <taxon>Hyphomicrobiales</taxon>
        <taxon>Phreatobacteraceae</taxon>
        <taxon>Phreatobacter</taxon>
    </lineage>
</organism>
<sequence>MLNLFILMFMLAATVLAGALMVVVMATPSLYDLGMTTIPAAAGIGVALAIPVAWFVARAIRAQTVAR</sequence>
<keyword evidence="3" id="KW-1185">Reference proteome</keyword>
<protein>
    <recommendedName>
        <fullName evidence="4">CTP synthetase</fullName>
    </recommendedName>
</protein>